<evidence type="ECO:0000313" key="1">
    <source>
        <dbReference type="EMBL" id="SMC55708.1"/>
    </source>
</evidence>
<sequence>MKITSFLMLIIISTITYGQEIDTLTFYSKAFQGERTVYIHKPEFYKYKSELVKIPVIYLLDGQNEWFVNPTISDIQYLRFTKEVPSAVIVVIPLKDRVKECAIVDLKTKLPLDKFITEELDKELKTYNLSDFKIIIGHSFSASFSLYSFYNHPDYYTSVIANSPFDEMQMLVEGFEQTDTIDKSKISIAIGSIHKDDVHRKKYDKLKNQFPSFYNSINTFEANYSAHNAVPIAAIPTLLTKVFQDYRSRYFEIAKVNMEYKLVKKPDSISEELNKIETASVIGNYYYPPEISDINGIASRYWNNELEDYATKIYELGLKYYPNYYDFYLSLYELTLNKDKTKSKEHLEKAEFLLKTVENNWKGKQEIIDEIKAEKIKNGW</sequence>
<dbReference type="AlphaFoldDB" id="A0A1W2A604"/>
<dbReference type="InterPro" id="IPR029058">
    <property type="entry name" value="AB_hydrolase_fold"/>
</dbReference>
<protein>
    <submittedName>
        <fullName evidence="1">Putative esterase</fullName>
    </submittedName>
</protein>
<reference evidence="1 2" key="1">
    <citation type="submission" date="2017-04" db="EMBL/GenBank/DDBJ databases">
        <authorList>
            <person name="Afonso C.L."/>
            <person name="Miller P.J."/>
            <person name="Scott M.A."/>
            <person name="Spackman E."/>
            <person name="Goraichik I."/>
            <person name="Dimitrov K.M."/>
            <person name="Suarez D.L."/>
            <person name="Swayne D.E."/>
        </authorList>
    </citation>
    <scope>NUCLEOTIDE SEQUENCE [LARGE SCALE GENOMIC DNA]</scope>
    <source>
        <strain evidence="1 2">DSM 21164</strain>
    </source>
</reference>
<dbReference type="SUPFAM" id="SSF53474">
    <property type="entry name" value="alpha/beta-Hydrolases"/>
    <property type="match status" value="1"/>
</dbReference>
<proteinExistence type="predicted"/>
<dbReference type="InterPro" id="IPR000801">
    <property type="entry name" value="Esterase-like"/>
</dbReference>
<organism evidence="1 2">
    <name type="scientific">Cellulophaga tyrosinoxydans</name>
    <dbReference type="NCBI Taxonomy" id="504486"/>
    <lineage>
        <taxon>Bacteria</taxon>
        <taxon>Pseudomonadati</taxon>
        <taxon>Bacteroidota</taxon>
        <taxon>Flavobacteriia</taxon>
        <taxon>Flavobacteriales</taxon>
        <taxon>Flavobacteriaceae</taxon>
        <taxon>Cellulophaga</taxon>
    </lineage>
</organism>
<evidence type="ECO:0000313" key="2">
    <source>
        <dbReference type="Proteomes" id="UP000192360"/>
    </source>
</evidence>
<dbReference type="RefSeq" id="WP_084061167.1">
    <property type="nucleotide sequence ID" value="NZ_FWXO01000002.1"/>
</dbReference>
<dbReference type="STRING" id="504486.SAMN05660703_1830"/>
<dbReference type="Proteomes" id="UP000192360">
    <property type="component" value="Unassembled WGS sequence"/>
</dbReference>
<name>A0A1W2A604_9FLAO</name>
<dbReference type="OrthoDB" id="9784036at2"/>
<accession>A0A1W2A604</accession>
<gene>
    <name evidence="1" type="ORF">SAMN05660703_1830</name>
</gene>
<keyword evidence="2" id="KW-1185">Reference proteome</keyword>
<dbReference type="EMBL" id="FWXO01000002">
    <property type="protein sequence ID" value="SMC55708.1"/>
    <property type="molecule type" value="Genomic_DNA"/>
</dbReference>
<dbReference type="Pfam" id="PF00756">
    <property type="entry name" value="Esterase"/>
    <property type="match status" value="1"/>
</dbReference>
<dbReference type="Gene3D" id="3.40.50.1820">
    <property type="entry name" value="alpha/beta hydrolase"/>
    <property type="match status" value="1"/>
</dbReference>